<evidence type="ECO:0000256" key="4">
    <source>
        <dbReference type="ARBA" id="ARBA00023136"/>
    </source>
</evidence>
<evidence type="ECO:0000313" key="7">
    <source>
        <dbReference type="EMBL" id="MEZ0494577.1"/>
    </source>
</evidence>
<keyword evidence="4 5" id="KW-0472">Membrane</keyword>
<feature type="transmembrane region" description="Helical" evidence="5">
    <location>
        <begin position="44"/>
        <end position="64"/>
    </location>
</feature>
<keyword evidence="3 5" id="KW-1133">Transmembrane helix</keyword>
<comment type="subcellular location">
    <subcellularLocation>
        <location evidence="1">Endomembrane system</location>
        <topology evidence="1">Multi-pass membrane protein</topology>
    </subcellularLocation>
</comment>
<gene>
    <name evidence="7" type="ORF">AB2L28_20255</name>
</gene>
<keyword evidence="2 5" id="KW-0812">Transmembrane</keyword>
<name>A0ABV4IBJ3_9ACTN</name>
<evidence type="ECO:0000256" key="1">
    <source>
        <dbReference type="ARBA" id="ARBA00004127"/>
    </source>
</evidence>
<feature type="transmembrane region" description="Helical" evidence="5">
    <location>
        <begin position="90"/>
        <end position="111"/>
    </location>
</feature>
<dbReference type="Pfam" id="PF02656">
    <property type="entry name" value="DUF202"/>
    <property type="match status" value="1"/>
</dbReference>
<evidence type="ECO:0000256" key="5">
    <source>
        <dbReference type="SAM" id="Phobius"/>
    </source>
</evidence>
<reference evidence="7 8" key="1">
    <citation type="submission" date="2024-07" db="EMBL/GenBank/DDBJ databases">
        <authorList>
            <person name="Thanompreechachai J."/>
            <person name="Duangmal K."/>
        </authorList>
    </citation>
    <scope>NUCLEOTIDE SEQUENCE [LARGE SCALE GENOMIC DNA]</scope>
    <source>
        <strain evidence="7 8">TBRC 1896</strain>
    </source>
</reference>
<evidence type="ECO:0000256" key="2">
    <source>
        <dbReference type="ARBA" id="ARBA00022692"/>
    </source>
</evidence>
<evidence type="ECO:0000313" key="8">
    <source>
        <dbReference type="Proteomes" id="UP001566476"/>
    </source>
</evidence>
<dbReference type="EMBL" id="JBGGTQ010000013">
    <property type="protein sequence ID" value="MEZ0494577.1"/>
    <property type="molecule type" value="Genomic_DNA"/>
</dbReference>
<evidence type="ECO:0000256" key="3">
    <source>
        <dbReference type="ARBA" id="ARBA00022989"/>
    </source>
</evidence>
<dbReference type="RefSeq" id="WP_370720807.1">
    <property type="nucleotide sequence ID" value="NZ_JBGGTQ010000013.1"/>
</dbReference>
<dbReference type="Proteomes" id="UP001566476">
    <property type="component" value="Unassembled WGS sequence"/>
</dbReference>
<keyword evidence="8" id="KW-1185">Reference proteome</keyword>
<proteinExistence type="predicted"/>
<feature type="domain" description="DUF202" evidence="6">
    <location>
        <begin position="8"/>
        <end position="70"/>
    </location>
</feature>
<sequence length="118" mass="12208">MTDRGLFDPGLQPERTALAWRRTCLAVVVLSLGGARLMAPRLGATAVVLGVACAAAGVVLHHLAGSRQRRHTAHLLTDGHLRDATTSAHLLLLLTVVGVVMGVTAAAFVVVRGFSPAG</sequence>
<dbReference type="InterPro" id="IPR003807">
    <property type="entry name" value="DUF202"/>
</dbReference>
<comment type="caution">
    <text evidence="7">The sequence shown here is derived from an EMBL/GenBank/DDBJ whole genome shotgun (WGS) entry which is preliminary data.</text>
</comment>
<evidence type="ECO:0000259" key="6">
    <source>
        <dbReference type="Pfam" id="PF02656"/>
    </source>
</evidence>
<organism evidence="7 8">
    <name type="scientific">Kineococcus mangrovi</name>
    <dbReference type="NCBI Taxonomy" id="1660183"/>
    <lineage>
        <taxon>Bacteria</taxon>
        <taxon>Bacillati</taxon>
        <taxon>Actinomycetota</taxon>
        <taxon>Actinomycetes</taxon>
        <taxon>Kineosporiales</taxon>
        <taxon>Kineosporiaceae</taxon>
        <taxon>Kineococcus</taxon>
    </lineage>
</organism>
<protein>
    <submittedName>
        <fullName evidence="7">DUF202 domain-containing protein</fullName>
    </submittedName>
</protein>
<accession>A0ABV4IBJ3</accession>